<keyword evidence="3" id="KW-0677">Repeat</keyword>
<evidence type="ECO:0000256" key="6">
    <source>
        <dbReference type="SAM" id="MobiDB-lite"/>
    </source>
</evidence>
<dbReference type="EMBL" id="KV722354">
    <property type="protein sequence ID" value="OCH93455.1"/>
    <property type="molecule type" value="Genomic_DNA"/>
</dbReference>
<feature type="region of interest" description="Disordered" evidence="6">
    <location>
        <begin position="1"/>
        <end position="94"/>
    </location>
</feature>
<name>A0A8E2J2R6_9APHY</name>
<keyword evidence="5" id="KW-0539">Nucleus</keyword>
<evidence type="ECO:0000313" key="7">
    <source>
        <dbReference type="EMBL" id="OCH93455.1"/>
    </source>
</evidence>
<evidence type="ECO:0000256" key="1">
    <source>
        <dbReference type="ARBA" id="ARBA00004123"/>
    </source>
</evidence>
<accession>A0A8E2J2R6</accession>
<keyword evidence="2" id="KW-0597">Phosphoprotein</keyword>
<feature type="compositionally biased region" description="Basic and acidic residues" evidence="6">
    <location>
        <begin position="10"/>
        <end position="20"/>
    </location>
</feature>
<evidence type="ECO:0000256" key="4">
    <source>
        <dbReference type="ARBA" id="ARBA00023043"/>
    </source>
</evidence>
<organism evidence="7 8">
    <name type="scientific">Obba rivulosa</name>
    <dbReference type="NCBI Taxonomy" id="1052685"/>
    <lineage>
        <taxon>Eukaryota</taxon>
        <taxon>Fungi</taxon>
        <taxon>Dikarya</taxon>
        <taxon>Basidiomycota</taxon>
        <taxon>Agaricomycotina</taxon>
        <taxon>Agaricomycetes</taxon>
        <taxon>Polyporales</taxon>
        <taxon>Gelatoporiaceae</taxon>
        <taxon>Obba</taxon>
    </lineage>
</organism>
<comment type="subcellular location">
    <subcellularLocation>
        <location evidence="1">Nucleus</location>
    </subcellularLocation>
</comment>
<dbReference type="GO" id="GO:0005634">
    <property type="term" value="C:nucleus"/>
    <property type="evidence" value="ECO:0007669"/>
    <property type="project" value="UniProtKB-SubCell"/>
</dbReference>
<reference evidence="7 8" key="1">
    <citation type="submission" date="2016-07" db="EMBL/GenBank/DDBJ databases">
        <title>Draft genome of the white-rot fungus Obba rivulosa 3A-2.</title>
        <authorList>
            <consortium name="DOE Joint Genome Institute"/>
            <person name="Miettinen O."/>
            <person name="Riley R."/>
            <person name="Acob R."/>
            <person name="Barry K."/>
            <person name="Cullen D."/>
            <person name="De Vries R."/>
            <person name="Hainaut M."/>
            <person name="Hatakka A."/>
            <person name="Henrissat B."/>
            <person name="Hilden K."/>
            <person name="Kuo R."/>
            <person name="Labutti K."/>
            <person name="Lipzen A."/>
            <person name="Makela M.R."/>
            <person name="Sandor L."/>
            <person name="Spatafora J.W."/>
            <person name="Grigoriev I.V."/>
            <person name="Hibbett D.S."/>
        </authorList>
    </citation>
    <scope>NUCLEOTIDE SEQUENCE [LARGE SCALE GENOMIC DNA]</scope>
    <source>
        <strain evidence="7 8">3A-2</strain>
    </source>
</reference>
<keyword evidence="8" id="KW-1185">Reference proteome</keyword>
<sequence>MSPSKLKLKRTPEEQVQHDLRKARKAAHKTARRRTRDSPSPDSQSSYKRRRTHPSEHNTSWAEYEAAHYSSGDEYGPPPPDSSSSHRARKPDYDYIHAQMEEERFREKMWGALEDDERLDAVESRLNDYAHVPRRWRGGGMDRMEDDLAINPQAMEEEDYAEWVRAGMWRKKHAAEHEEQERKKAERAAQKAREEAVREETRRMERAEAEARTRRREQKQQKWRAEARARYNERWKQLLDGDTQELLFSDIPWPVLLEQPTAVSLELLTTQAIAAFLIPQDGEGKDDGRPSDVIKKARKETLRETILRFHPDKFEGRILARVRDVDRDQVREAVGIVVRAINELMTA</sequence>
<gene>
    <name evidence="7" type="ORF">OBBRIDRAFT_771410</name>
</gene>
<dbReference type="GO" id="GO:0043124">
    <property type="term" value="P:negative regulation of canonical NF-kappaB signal transduction"/>
    <property type="evidence" value="ECO:0007669"/>
    <property type="project" value="InterPro"/>
</dbReference>
<keyword evidence="4" id="KW-0040">ANK repeat</keyword>
<dbReference type="PANTHER" id="PTHR15263:SF1">
    <property type="entry name" value="NF-KAPPA-B INHIBITOR-LIKE PROTEIN 1"/>
    <property type="match status" value="1"/>
</dbReference>
<evidence type="ECO:0000256" key="5">
    <source>
        <dbReference type="ARBA" id="ARBA00023242"/>
    </source>
</evidence>
<dbReference type="InterPro" id="IPR038753">
    <property type="entry name" value="NFKBIL1"/>
</dbReference>
<evidence type="ECO:0000256" key="3">
    <source>
        <dbReference type="ARBA" id="ARBA00022737"/>
    </source>
</evidence>
<proteinExistence type="predicted"/>
<feature type="compositionally biased region" description="Basic and acidic residues" evidence="6">
    <location>
        <begin position="175"/>
        <end position="221"/>
    </location>
</feature>
<dbReference type="AlphaFoldDB" id="A0A8E2J2R6"/>
<dbReference type="OrthoDB" id="412109at2759"/>
<evidence type="ECO:0000256" key="2">
    <source>
        <dbReference type="ARBA" id="ARBA00022553"/>
    </source>
</evidence>
<evidence type="ECO:0000313" key="8">
    <source>
        <dbReference type="Proteomes" id="UP000250043"/>
    </source>
</evidence>
<feature type="compositionally biased region" description="Basic residues" evidence="6">
    <location>
        <begin position="21"/>
        <end position="35"/>
    </location>
</feature>
<dbReference type="PANTHER" id="PTHR15263">
    <property type="entry name" value="I-KAPPA-B-LIKE PROTEIN IKBL"/>
    <property type="match status" value="1"/>
</dbReference>
<feature type="region of interest" description="Disordered" evidence="6">
    <location>
        <begin position="174"/>
        <end position="221"/>
    </location>
</feature>
<dbReference type="Proteomes" id="UP000250043">
    <property type="component" value="Unassembled WGS sequence"/>
</dbReference>
<protein>
    <submittedName>
        <fullName evidence="7">Uncharacterized protein</fullName>
    </submittedName>
</protein>